<dbReference type="Proteomes" id="UP000006227">
    <property type="component" value="Unassembled WGS sequence"/>
</dbReference>
<accession>F5VDB3</accession>
<dbReference type="AlphaFoldDB" id="F5VDB3"/>
<evidence type="ECO:0000313" key="2">
    <source>
        <dbReference type="Proteomes" id="UP000006227"/>
    </source>
</evidence>
<organism evidence="1 2">
    <name type="scientific">Ligilactobacillus salivarius NIAS840</name>
    <dbReference type="NCBI Taxonomy" id="1029822"/>
    <lineage>
        <taxon>Bacteria</taxon>
        <taxon>Bacillati</taxon>
        <taxon>Bacillota</taxon>
        <taxon>Bacilli</taxon>
        <taxon>Lactobacillales</taxon>
        <taxon>Lactobacillaceae</taxon>
        <taxon>Ligilactobacillus</taxon>
    </lineage>
</organism>
<proteinExistence type="predicted"/>
<evidence type="ECO:0000313" key="1">
    <source>
        <dbReference type="EMBL" id="EGL98831.1"/>
    </source>
</evidence>
<gene>
    <name evidence="1" type="ORF">NIAS840_00541</name>
</gene>
<name>F5VDB3_9LACO</name>
<dbReference type="EMBL" id="AFMN01000001">
    <property type="protein sequence ID" value="EGL98831.1"/>
    <property type="molecule type" value="Genomic_DNA"/>
</dbReference>
<comment type="caution">
    <text evidence="1">The sequence shown here is derived from an EMBL/GenBank/DDBJ whole genome shotgun (WGS) entry which is preliminary data.</text>
</comment>
<reference evidence="1 2" key="1">
    <citation type="journal article" date="2011" name="J. Bacteriol.">
        <title>Genome Sequence of Lactobacillus salivarius NIAS840, Isolated from Chicken Intestine.</title>
        <authorList>
            <person name="Ham J.S."/>
            <person name="Kim H.W."/>
            <person name="Seol K.H."/>
            <person name="Jang A."/>
            <person name="Jeong S.G."/>
            <person name="Oh M.H."/>
            <person name="Kim D.H."/>
            <person name="Kang D.K."/>
            <person name="Kim G.B."/>
            <person name="Cha C.J."/>
        </authorList>
    </citation>
    <scope>NUCLEOTIDE SEQUENCE [LARGE SCALE GENOMIC DNA]</scope>
    <source>
        <strain evidence="1 2">NIAS840</strain>
    </source>
</reference>
<sequence length="37" mass="4490">MVSNKKVEYYYNNKIPGIYLNIRGIYTLYKKTLNKFV</sequence>
<protein>
    <submittedName>
        <fullName evidence="1">Uncharacterized protein</fullName>
    </submittedName>
</protein>
<dbReference type="PATRIC" id="fig|1029822.3.peg.541"/>